<evidence type="ECO:0000256" key="3">
    <source>
        <dbReference type="ARBA" id="ARBA00022840"/>
    </source>
</evidence>
<dbReference type="InterPro" id="IPR027417">
    <property type="entry name" value="P-loop_NTPase"/>
</dbReference>
<dbReference type="KEGG" id="aon:DEH84_16170"/>
<dbReference type="SMART" id="SM00382">
    <property type="entry name" value="AAA"/>
    <property type="match status" value="1"/>
</dbReference>
<keyword evidence="3 5" id="KW-0067">ATP-binding</keyword>
<dbReference type="AlphaFoldDB" id="A0A2U8FWB2"/>
<dbReference type="PANTHER" id="PTHR24220">
    <property type="entry name" value="IMPORT ATP-BINDING PROTEIN"/>
    <property type="match status" value="1"/>
</dbReference>
<dbReference type="InterPro" id="IPR003593">
    <property type="entry name" value="AAA+_ATPase"/>
</dbReference>
<dbReference type="PROSITE" id="PS00211">
    <property type="entry name" value="ABC_TRANSPORTER_1"/>
    <property type="match status" value="1"/>
</dbReference>
<evidence type="ECO:0000259" key="4">
    <source>
        <dbReference type="PROSITE" id="PS50893"/>
    </source>
</evidence>
<dbReference type="SUPFAM" id="SSF52540">
    <property type="entry name" value="P-loop containing nucleoside triphosphate hydrolases"/>
    <property type="match status" value="1"/>
</dbReference>
<keyword evidence="2" id="KW-0547">Nucleotide-binding</keyword>
<protein>
    <submittedName>
        <fullName evidence="5">ABC transporter ATP-binding protein</fullName>
    </submittedName>
</protein>
<dbReference type="GO" id="GO:0016887">
    <property type="term" value="F:ATP hydrolysis activity"/>
    <property type="evidence" value="ECO:0007669"/>
    <property type="project" value="InterPro"/>
</dbReference>
<dbReference type="InterPro" id="IPR015854">
    <property type="entry name" value="ABC_transpr_LolD-like"/>
</dbReference>
<feature type="domain" description="ABC transporter" evidence="4">
    <location>
        <begin position="5"/>
        <end position="248"/>
    </location>
</feature>
<organism evidence="5 6">
    <name type="scientific">Aquabacterium olei</name>
    <dbReference type="NCBI Taxonomy" id="1296669"/>
    <lineage>
        <taxon>Bacteria</taxon>
        <taxon>Pseudomonadati</taxon>
        <taxon>Pseudomonadota</taxon>
        <taxon>Betaproteobacteria</taxon>
        <taxon>Burkholderiales</taxon>
        <taxon>Aquabacterium</taxon>
    </lineage>
</organism>
<dbReference type="OrthoDB" id="9802264at2"/>
<dbReference type="GO" id="GO:0022857">
    <property type="term" value="F:transmembrane transporter activity"/>
    <property type="evidence" value="ECO:0007669"/>
    <property type="project" value="TreeGrafter"/>
</dbReference>
<dbReference type="PANTHER" id="PTHR24220:SF659">
    <property type="entry name" value="TRANSPORTER, PUTATIVE-RELATED"/>
    <property type="match status" value="1"/>
</dbReference>
<keyword evidence="1" id="KW-1003">Cell membrane</keyword>
<dbReference type="Pfam" id="PF00005">
    <property type="entry name" value="ABC_tran"/>
    <property type="match status" value="1"/>
</dbReference>
<evidence type="ECO:0000313" key="5">
    <source>
        <dbReference type="EMBL" id="AWI55341.1"/>
    </source>
</evidence>
<proteinExistence type="predicted"/>
<dbReference type="EMBL" id="CP029210">
    <property type="protein sequence ID" value="AWI55341.1"/>
    <property type="molecule type" value="Genomic_DNA"/>
</dbReference>
<dbReference type="InterPro" id="IPR017871">
    <property type="entry name" value="ABC_transporter-like_CS"/>
</dbReference>
<dbReference type="GO" id="GO:0005524">
    <property type="term" value="F:ATP binding"/>
    <property type="evidence" value="ECO:0007669"/>
    <property type="project" value="UniProtKB-KW"/>
</dbReference>
<evidence type="ECO:0000313" key="6">
    <source>
        <dbReference type="Proteomes" id="UP000244892"/>
    </source>
</evidence>
<evidence type="ECO:0000256" key="2">
    <source>
        <dbReference type="ARBA" id="ARBA00022741"/>
    </source>
</evidence>
<reference evidence="5 6" key="1">
    <citation type="submission" date="2018-05" db="EMBL/GenBank/DDBJ databases">
        <title>complete genome sequence of Aquabacterium olei NBRC 110486.</title>
        <authorList>
            <person name="Tang B."/>
            <person name="Chang J."/>
            <person name="Zhang L."/>
            <person name="Yang H."/>
        </authorList>
    </citation>
    <scope>NUCLEOTIDE SEQUENCE [LARGE SCALE GENOMIC DNA]</scope>
    <source>
        <strain evidence="5 6">NBRC 110486</strain>
    </source>
</reference>
<dbReference type="RefSeq" id="WP_109038455.1">
    <property type="nucleotide sequence ID" value="NZ_CP029210.1"/>
</dbReference>
<keyword evidence="1" id="KW-0472">Membrane</keyword>
<dbReference type="Gene3D" id="3.40.50.300">
    <property type="entry name" value="P-loop containing nucleotide triphosphate hydrolases"/>
    <property type="match status" value="1"/>
</dbReference>
<evidence type="ECO:0000256" key="1">
    <source>
        <dbReference type="ARBA" id="ARBA00022475"/>
    </source>
</evidence>
<dbReference type="Proteomes" id="UP000244892">
    <property type="component" value="Chromosome"/>
</dbReference>
<dbReference type="PROSITE" id="PS50893">
    <property type="entry name" value="ABC_TRANSPORTER_2"/>
    <property type="match status" value="1"/>
</dbReference>
<gene>
    <name evidence="5" type="ORF">DEH84_16170</name>
</gene>
<keyword evidence="6" id="KW-1185">Reference proteome</keyword>
<accession>A0A2U8FWB2</accession>
<dbReference type="GO" id="GO:0005886">
    <property type="term" value="C:plasma membrane"/>
    <property type="evidence" value="ECO:0007669"/>
    <property type="project" value="TreeGrafter"/>
</dbReference>
<sequence length="251" mass="27573">MSAELQLEGVSRQWGGKPVLRDISLRVQPGERIALIGPSGAGKSTLIRLMAGALRATAGHVRVDGVALDAMGWRALQRHRARCRIVEQQNLLVPQATVHRNVVAGLLPHWPWWRTLAAALWPLESARVATLLQSLDMGGHQWAPASALSGGQMQRVAIARALIAEPDILLADEPTASLDPHTAKAVTRLITEQARQRGMTLVFCTHWFDIARRDCTRVIGLRRGDILFDCAPEDATEARLEQLYAGSDERL</sequence>
<dbReference type="InterPro" id="IPR003439">
    <property type="entry name" value="ABC_transporter-like_ATP-bd"/>
</dbReference>
<name>A0A2U8FWB2_9BURK</name>